<organism evidence="1 2">
    <name type="scientific">Fusarium oligoseptatum</name>
    <dbReference type="NCBI Taxonomy" id="2604345"/>
    <lineage>
        <taxon>Eukaryota</taxon>
        <taxon>Fungi</taxon>
        <taxon>Dikarya</taxon>
        <taxon>Ascomycota</taxon>
        <taxon>Pezizomycotina</taxon>
        <taxon>Sordariomycetes</taxon>
        <taxon>Hypocreomycetidae</taxon>
        <taxon>Hypocreales</taxon>
        <taxon>Nectriaceae</taxon>
        <taxon>Fusarium</taxon>
        <taxon>Fusarium solani species complex</taxon>
    </lineage>
</organism>
<evidence type="ECO:0000313" key="2">
    <source>
        <dbReference type="Proteomes" id="UP000287144"/>
    </source>
</evidence>
<proteinExistence type="predicted"/>
<keyword evidence="2" id="KW-1185">Reference proteome</keyword>
<evidence type="ECO:0000313" key="1">
    <source>
        <dbReference type="EMBL" id="RSL85439.1"/>
    </source>
</evidence>
<dbReference type="Proteomes" id="UP000287144">
    <property type="component" value="Unassembled WGS sequence"/>
</dbReference>
<name>A0A428S6D1_9HYPO</name>
<dbReference type="EMBL" id="NKCK01000321">
    <property type="protein sequence ID" value="RSL85439.1"/>
    <property type="molecule type" value="Genomic_DNA"/>
</dbReference>
<gene>
    <name evidence="1" type="ORF">CEP52_016149</name>
</gene>
<dbReference type="AlphaFoldDB" id="A0A428S6D1"/>
<sequence>MECISSALGPIKAILWGERACGYLGAPVVCDDYMLVIQDEHIHDAATQLQAAGFQPCSWSFGSCKPECYKTDQAQRLYRSMTRGYRNLDRVSIRFLFPTAEPDEIAKVVLLPSSYAHISASNNTLQLQANIFCPDARQLLTSFVRTIVREPFDGMWTSNLTVWAISYTYGYSALSEDVLDSCDDDEAKSWFDKEIRRFGGGFDRTTITKRLGKGGNGVAGEEEA</sequence>
<accession>A0A428S6D1</accession>
<comment type="caution">
    <text evidence="1">The sequence shown here is derived from an EMBL/GenBank/DDBJ whole genome shotgun (WGS) entry which is preliminary data.</text>
</comment>
<reference evidence="1 2" key="1">
    <citation type="submission" date="2017-06" db="EMBL/GenBank/DDBJ databases">
        <title>Comparative genomic analysis of Ambrosia Fusariam Clade fungi.</title>
        <authorList>
            <person name="Stajich J.E."/>
            <person name="Carrillo J."/>
            <person name="Kijimoto T."/>
            <person name="Eskalen A."/>
            <person name="O'Donnell K."/>
            <person name="Kasson M."/>
        </authorList>
    </citation>
    <scope>NUCLEOTIDE SEQUENCE [LARGE SCALE GENOMIC DNA]</scope>
    <source>
        <strain evidence="1 2">NRRL62579</strain>
    </source>
</reference>
<protein>
    <submittedName>
        <fullName evidence="1">Uncharacterized protein</fullName>
    </submittedName>
</protein>